<keyword evidence="6" id="KW-0411">Iron-sulfur</keyword>
<feature type="transmembrane region" description="Helical" evidence="7">
    <location>
        <begin position="358"/>
        <end position="376"/>
    </location>
</feature>
<evidence type="ECO:0000256" key="6">
    <source>
        <dbReference type="ARBA" id="ARBA00023014"/>
    </source>
</evidence>
<evidence type="ECO:0000313" key="9">
    <source>
        <dbReference type="EMBL" id="GLS26257.1"/>
    </source>
</evidence>
<name>A0AA37WPL6_9GAMM</name>
<reference evidence="9 10" key="1">
    <citation type="journal article" date="2014" name="Int. J. Syst. Evol. Microbiol.">
        <title>Complete genome sequence of Corynebacterium casei LMG S-19264T (=DSM 44701T), isolated from a smear-ripened cheese.</title>
        <authorList>
            <consortium name="US DOE Joint Genome Institute (JGI-PGF)"/>
            <person name="Walter F."/>
            <person name="Albersmeier A."/>
            <person name="Kalinowski J."/>
            <person name="Ruckert C."/>
        </authorList>
    </citation>
    <scope>NUCLEOTIDE SEQUENCE [LARGE SCALE GENOMIC DNA]</scope>
    <source>
        <strain evidence="9 10">NBRC 110095</strain>
    </source>
</reference>
<dbReference type="GO" id="GO:0046872">
    <property type="term" value="F:metal ion binding"/>
    <property type="evidence" value="ECO:0007669"/>
    <property type="project" value="UniProtKB-KW"/>
</dbReference>
<dbReference type="PROSITE" id="PS00198">
    <property type="entry name" value="4FE4S_FER_1"/>
    <property type="match status" value="1"/>
</dbReference>
<gene>
    <name evidence="9" type="ORF">GCM10007877_19720</name>
</gene>
<keyword evidence="7" id="KW-0472">Membrane</keyword>
<keyword evidence="7" id="KW-1133">Transmembrane helix</keyword>
<evidence type="ECO:0000313" key="10">
    <source>
        <dbReference type="Proteomes" id="UP001156870"/>
    </source>
</evidence>
<feature type="transmembrane region" description="Helical" evidence="7">
    <location>
        <begin position="213"/>
        <end position="234"/>
    </location>
</feature>
<accession>A0AA37WPL6</accession>
<proteinExistence type="predicted"/>
<keyword evidence="3" id="KW-0479">Metal-binding</keyword>
<dbReference type="NCBIfam" id="TIGR02745">
    <property type="entry name" value="ccoG_rdxA_fixG"/>
    <property type="match status" value="1"/>
</dbReference>
<dbReference type="InterPro" id="IPR014116">
    <property type="entry name" value="Cyt_c_oxidase_cbb3_FixG"/>
</dbReference>
<dbReference type="GO" id="GO:0005886">
    <property type="term" value="C:plasma membrane"/>
    <property type="evidence" value="ECO:0007669"/>
    <property type="project" value="TreeGrafter"/>
</dbReference>
<dbReference type="SUPFAM" id="SSF54862">
    <property type="entry name" value="4Fe-4S ferredoxins"/>
    <property type="match status" value="1"/>
</dbReference>
<evidence type="ECO:0000256" key="4">
    <source>
        <dbReference type="ARBA" id="ARBA00022982"/>
    </source>
</evidence>
<keyword evidence="2" id="KW-0004">4Fe-4S</keyword>
<organism evidence="9 10">
    <name type="scientific">Marinibactrum halimedae</name>
    <dbReference type="NCBI Taxonomy" id="1444977"/>
    <lineage>
        <taxon>Bacteria</taxon>
        <taxon>Pseudomonadati</taxon>
        <taxon>Pseudomonadota</taxon>
        <taxon>Gammaproteobacteria</taxon>
        <taxon>Cellvibrionales</taxon>
        <taxon>Cellvibrionaceae</taxon>
        <taxon>Marinibactrum</taxon>
    </lineage>
</organism>
<keyword evidence="4" id="KW-0249">Electron transport</keyword>
<keyword evidence="5" id="KW-0408">Iron</keyword>
<evidence type="ECO:0000256" key="2">
    <source>
        <dbReference type="ARBA" id="ARBA00022485"/>
    </source>
</evidence>
<feature type="transmembrane region" description="Helical" evidence="7">
    <location>
        <begin position="175"/>
        <end position="193"/>
    </location>
</feature>
<dbReference type="Gene3D" id="2.60.40.10">
    <property type="entry name" value="Immunoglobulins"/>
    <property type="match status" value="1"/>
</dbReference>
<protein>
    <submittedName>
        <fullName evidence="9">Ferredoxin</fullName>
    </submittedName>
</protein>
<dbReference type="PANTHER" id="PTHR30176">
    <property type="entry name" value="FERREDOXIN-TYPE PROTEIN NAPH"/>
    <property type="match status" value="1"/>
</dbReference>
<comment type="caution">
    <text evidence="9">The sequence shown here is derived from an EMBL/GenBank/DDBJ whole genome shotgun (WGS) entry which is preliminary data.</text>
</comment>
<dbReference type="RefSeq" id="WP_416053924.1">
    <property type="nucleotide sequence ID" value="NZ_BSPD01000042.1"/>
</dbReference>
<dbReference type="InterPro" id="IPR017896">
    <property type="entry name" value="4Fe4S_Fe-S-bd"/>
</dbReference>
<dbReference type="Pfam" id="PF11614">
    <property type="entry name" value="FixG_C"/>
    <property type="match status" value="1"/>
</dbReference>
<keyword evidence="10" id="KW-1185">Reference proteome</keyword>
<keyword evidence="1" id="KW-0813">Transport</keyword>
<dbReference type="EMBL" id="BSPD01000042">
    <property type="protein sequence ID" value="GLS26257.1"/>
    <property type="molecule type" value="Genomic_DNA"/>
</dbReference>
<dbReference type="PANTHER" id="PTHR30176:SF3">
    <property type="entry name" value="FERREDOXIN-TYPE PROTEIN NAPH"/>
    <property type="match status" value="1"/>
</dbReference>
<dbReference type="InterPro" id="IPR051684">
    <property type="entry name" value="Electron_Trans/Redox"/>
</dbReference>
<evidence type="ECO:0000256" key="1">
    <source>
        <dbReference type="ARBA" id="ARBA00022448"/>
    </source>
</evidence>
<keyword evidence="7" id="KW-0812">Transmembrane</keyword>
<evidence type="ECO:0000256" key="5">
    <source>
        <dbReference type="ARBA" id="ARBA00023004"/>
    </source>
</evidence>
<dbReference type="AlphaFoldDB" id="A0AA37WPL6"/>
<feature type="transmembrane region" description="Helical" evidence="7">
    <location>
        <begin position="53"/>
        <end position="73"/>
    </location>
</feature>
<dbReference type="InterPro" id="IPR032879">
    <property type="entry name" value="FixG_C"/>
</dbReference>
<dbReference type="Pfam" id="PF13746">
    <property type="entry name" value="Fer4_18"/>
    <property type="match status" value="1"/>
</dbReference>
<dbReference type="Pfam" id="PF12801">
    <property type="entry name" value="Fer4_5"/>
    <property type="match status" value="1"/>
</dbReference>
<evidence type="ECO:0000256" key="3">
    <source>
        <dbReference type="ARBA" id="ARBA00022723"/>
    </source>
</evidence>
<dbReference type="PROSITE" id="PS51379">
    <property type="entry name" value="4FE4S_FER_2"/>
    <property type="match status" value="1"/>
</dbReference>
<dbReference type="GO" id="GO:0051539">
    <property type="term" value="F:4 iron, 4 sulfur cluster binding"/>
    <property type="evidence" value="ECO:0007669"/>
    <property type="project" value="UniProtKB-KW"/>
</dbReference>
<sequence length="491" mass="56223">MVDKIPVKEITPDVIENSPKNRDEPAGGVRYVHLYESSGKVYIRKITGFYQNIRRYTGLPLLIGFVLMPWLMIDGRPAMLFDLDTRQFHILWQTFTPQDGIFLAWLLIIAAFALFAVTVLVGRVWCGFTCPQTVWTLMFMWAERLCEGDRNKRIKLDKQAWSFEKFVRKSGKHGLWLLISFITGVTFIGYFVPVRELLTGFLPVISDSGFVSWGSHPATAFWTFFFTGMTYMNAGWLREQVCKYMCPYARFQSVMYDEDTIAVHYDAARGETRGPRKPKEDYKAQGKGDCIDCSWCVQVCPVDIDIRDGLQYECINCGLCVDACDSVMEKMNYPKGLIRFTSEDALKTGHTHFLRPRLFGYVFAVLAMIVAFLYALSVREPLKVDVFRDRGASMYRVQAQNIVNVYTVQISNTDRAEHTYRIEALGEIEFSVSHRPIYLEEGEIFTVPIRVSASRDELGAKTKYDVILRVTAEEDESITVEHTSTFIGPGK</sequence>
<feature type="transmembrane region" description="Helical" evidence="7">
    <location>
        <begin position="101"/>
        <end position="122"/>
    </location>
</feature>
<dbReference type="InterPro" id="IPR013783">
    <property type="entry name" value="Ig-like_fold"/>
</dbReference>
<feature type="domain" description="4Fe-4S ferredoxin-type" evidence="8">
    <location>
        <begin position="280"/>
        <end position="309"/>
    </location>
</feature>
<dbReference type="Proteomes" id="UP001156870">
    <property type="component" value="Unassembled WGS sequence"/>
</dbReference>
<evidence type="ECO:0000256" key="7">
    <source>
        <dbReference type="SAM" id="Phobius"/>
    </source>
</evidence>
<evidence type="ECO:0000259" key="8">
    <source>
        <dbReference type="PROSITE" id="PS51379"/>
    </source>
</evidence>
<dbReference type="InterPro" id="IPR017900">
    <property type="entry name" value="4Fe4S_Fe_S_CS"/>
</dbReference>